<dbReference type="OMA" id="FWHHDIL"/>
<dbReference type="STRING" id="306901.Q2HEV9"/>
<dbReference type="VEuPathDB" id="FungiDB:CHGG_01245"/>
<keyword evidence="1" id="KW-0560">Oxidoreductase</keyword>
<dbReference type="PRINTS" id="PR00081">
    <property type="entry name" value="GDHRDH"/>
</dbReference>
<dbReference type="EMBL" id="CH408029">
    <property type="protein sequence ID" value="EAQ93010.1"/>
    <property type="molecule type" value="Genomic_DNA"/>
</dbReference>
<reference evidence="4" key="1">
    <citation type="journal article" date="2015" name="Genome Announc.">
        <title>Draft genome sequence of the cellulolytic fungus Chaetomium globosum.</title>
        <authorList>
            <person name="Cuomo C.A."/>
            <person name="Untereiner W.A."/>
            <person name="Ma L.-J."/>
            <person name="Grabherr M."/>
            <person name="Birren B.W."/>
        </authorList>
    </citation>
    <scope>NUCLEOTIDE SEQUENCE [LARGE SCALE GENOMIC DNA]</scope>
    <source>
        <strain evidence="4">ATCC 6205 / CBS 148.51 / DSM 1962 / NBRC 6347 / NRRL 1970</strain>
    </source>
</reference>
<dbReference type="GO" id="GO:0016491">
    <property type="term" value="F:oxidoreductase activity"/>
    <property type="evidence" value="ECO:0007669"/>
    <property type="project" value="UniProtKB-KW"/>
</dbReference>
<dbReference type="AlphaFoldDB" id="Q2HEV9"/>
<keyword evidence="4" id="KW-1185">Reference proteome</keyword>
<gene>
    <name evidence="3" type="ORF">CHGG_01245</name>
</gene>
<accession>Q2HEV9</accession>
<evidence type="ECO:0000256" key="1">
    <source>
        <dbReference type="ARBA" id="ARBA00023002"/>
    </source>
</evidence>
<protein>
    <recommendedName>
        <fullName evidence="5">Short-chain dehydrogenase/reductase family protein</fullName>
    </recommendedName>
</protein>
<dbReference type="Pfam" id="PF00106">
    <property type="entry name" value="adh_short"/>
    <property type="match status" value="1"/>
</dbReference>
<dbReference type="InParanoid" id="Q2HEV9"/>
<dbReference type="InterPro" id="IPR002347">
    <property type="entry name" value="SDR_fam"/>
</dbReference>
<dbReference type="HOGENOM" id="CLU_010194_44_4_1"/>
<sequence length="357" mass="38296">MSDPNIITARKYPEGGGPPPGLGQRSAMRWAVKHPPADPTVSFAGKTVLVTGANTGIGFEAAVKYSALGADLLILGVRNLEKGEDTKKRILARTHRQSDTIAIAPVDLATFASVRTFVTTVEKLTPRLDVALLNAGLGNPKFEAAPSGWEMGFQVNVLSTTLMAILLLPLLRRTASATGKPPHLTLTNSHGHGMVEREWFAKSGSLVKAVAERDGWNADRSYLMLKLIACAVAETLAGVTRERGSTPGTPEVIVNLACPGLCKTDLGRKFSVASHIFMAPFLAIFARTAEQGSRTLVSATALGPESHAGFWTHDVLYPYGKLVEDKDLMQQAWHDVLEIVKEGNPDVDVQRILDGGD</sequence>
<feature type="region of interest" description="Disordered" evidence="2">
    <location>
        <begin position="1"/>
        <end position="25"/>
    </location>
</feature>
<organism evidence="3 4">
    <name type="scientific">Chaetomium globosum (strain ATCC 6205 / CBS 148.51 / DSM 1962 / NBRC 6347 / NRRL 1970)</name>
    <name type="common">Soil fungus</name>
    <dbReference type="NCBI Taxonomy" id="306901"/>
    <lineage>
        <taxon>Eukaryota</taxon>
        <taxon>Fungi</taxon>
        <taxon>Dikarya</taxon>
        <taxon>Ascomycota</taxon>
        <taxon>Pezizomycotina</taxon>
        <taxon>Sordariomycetes</taxon>
        <taxon>Sordariomycetidae</taxon>
        <taxon>Sordariales</taxon>
        <taxon>Chaetomiaceae</taxon>
        <taxon>Chaetomium</taxon>
    </lineage>
</organism>
<dbReference type="Proteomes" id="UP000001056">
    <property type="component" value="Unassembled WGS sequence"/>
</dbReference>
<dbReference type="PANTHER" id="PTHR43157:SF22">
    <property type="entry name" value="SHORT-CHAIN DEHYDROGENASE_REDUCTASE PHMF"/>
    <property type="match status" value="1"/>
</dbReference>
<dbReference type="OrthoDB" id="542013at2759"/>
<evidence type="ECO:0000313" key="4">
    <source>
        <dbReference type="Proteomes" id="UP000001056"/>
    </source>
</evidence>
<name>Q2HEV9_CHAGB</name>
<evidence type="ECO:0000256" key="2">
    <source>
        <dbReference type="SAM" id="MobiDB-lite"/>
    </source>
</evidence>
<evidence type="ECO:0008006" key="5">
    <source>
        <dbReference type="Google" id="ProtNLM"/>
    </source>
</evidence>
<dbReference type="Gene3D" id="3.40.50.720">
    <property type="entry name" value="NAD(P)-binding Rossmann-like Domain"/>
    <property type="match status" value="1"/>
</dbReference>
<dbReference type="GeneID" id="4387563"/>
<dbReference type="SUPFAM" id="SSF51735">
    <property type="entry name" value="NAD(P)-binding Rossmann-fold domains"/>
    <property type="match status" value="1"/>
</dbReference>
<dbReference type="PANTHER" id="PTHR43157">
    <property type="entry name" value="PHOSPHATIDYLINOSITOL-GLYCAN BIOSYNTHESIS CLASS F PROTEIN-RELATED"/>
    <property type="match status" value="1"/>
</dbReference>
<dbReference type="InterPro" id="IPR036291">
    <property type="entry name" value="NAD(P)-bd_dom_sf"/>
</dbReference>
<proteinExistence type="predicted"/>
<dbReference type="RefSeq" id="XP_001220466.1">
    <property type="nucleotide sequence ID" value="XM_001220465.1"/>
</dbReference>
<evidence type="ECO:0000313" key="3">
    <source>
        <dbReference type="EMBL" id="EAQ93010.1"/>
    </source>
</evidence>
<dbReference type="eggNOG" id="KOG1208">
    <property type="taxonomic scope" value="Eukaryota"/>
</dbReference>